<comment type="caution">
    <text evidence="2">The sequence shown here is derived from an EMBL/GenBank/DDBJ whole genome shotgun (WGS) entry which is preliminary data.</text>
</comment>
<protein>
    <submittedName>
        <fullName evidence="2">Uncharacterized protein</fullName>
    </submittedName>
</protein>
<accession>A0A2T1EDV4</accession>
<evidence type="ECO:0000313" key="2">
    <source>
        <dbReference type="EMBL" id="PSB30929.1"/>
    </source>
</evidence>
<keyword evidence="3" id="KW-1185">Reference proteome</keyword>
<dbReference type="Proteomes" id="UP000239576">
    <property type="component" value="Unassembled WGS sequence"/>
</dbReference>
<name>A0A2T1EDV4_9CYAN</name>
<feature type="region of interest" description="Disordered" evidence="1">
    <location>
        <begin position="1"/>
        <end position="23"/>
    </location>
</feature>
<organism evidence="2 3">
    <name type="scientific">Stenomitos frigidus ULC18</name>
    <dbReference type="NCBI Taxonomy" id="2107698"/>
    <lineage>
        <taxon>Bacteria</taxon>
        <taxon>Bacillati</taxon>
        <taxon>Cyanobacteriota</taxon>
        <taxon>Cyanophyceae</taxon>
        <taxon>Leptolyngbyales</taxon>
        <taxon>Leptolyngbyaceae</taxon>
        <taxon>Stenomitos</taxon>
    </lineage>
</organism>
<dbReference type="EMBL" id="PVWK01000046">
    <property type="protein sequence ID" value="PSB30929.1"/>
    <property type="molecule type" value="Genomic_DNA"/>
</dbReference>
<reference evidence="2 3" key="2">
    <citation type="submission" date="2018-03" db="EMBL/GenBank/DDBJ databases">
        <title>The ancient ancestry and fast evolution of plastids.</title>
        <authorList>
            <person name="Moore K.R."/>
            <person name="Magnabosco C."/>
            <person name="Momper L."/>
            <person name="Gold D.A."/>
            <person name="Bosak T."/>
            <person name="Fournier G.P."/>
        </authorList>
    </citation>
    <scope>NUCLEOTIDE SEQUENCE [LARGE SCALE GENOMIC DNA]</scope>
    <source>
        <strain evidence="2 3">ULC18</strain>
    </source>
</reference>
<sequence length="1093" mass="123802">MGKKNEQLDGSANPQRGLHITPNDKRRTREVVEYLQQFFVDGKLGTFARWLFPKLNSESQASKRVSQLLDENHESVLTIGQLVALVTTWRKSNNPREGLPYQLSQEESLLLFQKLVRLTPEEKEQLGVPQASDETLLYQALNNMRFNNISPETIRQFYKASLAVPKGDGDLRPWLIDESLDGKLLPDIEKFLVKNPPIAKTEITARKLAAGVRSRLEHFQVLGGELEYQPKPPVCEVSEGESQNVSFEKVSAIEGSRYGQPAFIRRLTQTIVENALLTEQFPVGIKTITITDVPILPLSVTPLHGSGSFNMTVLARARDSGSRAAVLATQSPKQVTVIFYVEETDTKGEKHIHPFSVCSKGIGGVLSHIVRTINIGVLSDIKSLSSYYLVAHDVLIHYDAPQNDLPSPVWSHSLVRLCKAKVLAEALSHSDACQGLKSYQDYAFTDAIGRADACEFDMLLSPAKAALFARLRAVKHTGVLARSYLQDLNNRVRQLHQAEKAYAYLTEYPFSSLAFEKAFSALANMVVSDPLPSTAPQWMFSGYLRLADTFLSEGLYRKAYGYLKALESVFEDASNALLNWYNSYQAGQQTTLSETTVNFFGALLVRYRLFWALYYYIFDWERDRDNPFYRESLADDASRRDAIIKASQLLDEAEDLLKVRQFRYQVLGEASQGTFHPHYQLLARIYWQRVRLLMFFPQETPINLAYIPTDPSQPNVRRQPEQLYRGWLWLLEESRLYAATDGDSKLYTIVTAYQACVYLVLAFQDTPILLGKSKDTALSPSLCFSWAERLRNQALLSYAPIGEHCYTQIKQKSGVTVETQEFGLGVQSIPAIQELTPPITQHSEKRPGQRQEVLYLDMSLLMVKHGKIKLETSRPEEPIYLFGTEASYIFFIRGLYCLSSDSEDEFTASATPQSLEAWDAKFAHAFRLFTYAWALAEDGGIAMCAPNSEVRIERNFKSIPLTLDGEYKPDDAASIRDLYLVRTSEIVDLGKLFAATCLVLRQYVSATQCDVEVEALLASLQQTRSPQARTMPEYYMGQTRFNGHIASHIELCRSHLLEVQRKSTPLSPQEILKITDIRKNLLRQIFYFLFKLK</sequence>
<dbReference type="OrthoDB" id="499590at2"/>
<dbReference type="AlphaFoldDB" id="A0A2T1EDV4"/>
<proteinExistence type="predicted"/>
<evidence type="ECO:0000313" key="3">
    <source>
        <dbReference type="Proteomes" id="UP000239576"/>
    </source>
</evidence>
<reference evidence="3" key="1">
    <citation type="submission" date="2018-02" db="EMBL/GenBank/DDBJ databases">
        <authorList>
            <person name="Moore K."/>
            <person name="Momper L."/>
        </authorList>
    </citation>
    <scope>NUCLEOTIDE SEQUENCE [LARGE SCALE GENOMIC DNA]</scope>
    <source>
        <strain evidence="3">ULC18</strain>
    </source>
</reference>
<evidence type="ECO:0000256" key="1">
    <source>
        <dbReference type="SAM" id="MobiDB-lite"/>
    </source>
</evidence>
<gene>
    <name evidence="2" type="ORF">C7B82_07915</name>
</gene>